<dbReference type="EMBL" id="KV429206">
    <property type="protein sequence ID" value="KZT63260.1"/>
    <property type="molecule type" value="Genomic_DNA"/>
</dbReference>
<feature type="domain" description="ARID" evidence="1">
    <location>
        <begin position="9"/>
        <end position="97"/>
    </location>
</feature>
<reference evidence="2 3" key="1">
    <citation type="journal article" date="2016" name="Mol. Biol. Evol.">
        <title>Comparative Genomics of Early-Diverging Mushroom-Forming Fungi Provides Insights into the Origins of Lignocellulose Decay Capabilities.</title>
        <authorList>
            <person name="Nagy L.G."/>
            <person name="Riley R."/>
            <person name="Tritt A."/>
            <person name="Adam C."/>
            <person name="Daum C."/>
            <person name="Floudas D."/>
            <person name="Sun H."/>
            <person name="Yadav J.S."/>
            <person name="Pangilinan J."/>
            <person name="Larsson K.H."/>
            <person name="Matsuura K."/>
            <person name="Barry K."/>
            <person name="Labutti K."/>
            <person name="Kuo R."/>
            <person name="Ohm R.A."/>
            <person name="Bhattacharya S.S."/>
            <person name="Shirouzu T."/>
            <person name="Yoshinaga Y."/>
            <person name="Martin F.M."/>
            <person name="Grigoriev I.V."/>
            <person name="Hibbett D.S."/>
        </authorList>
    </citation>
    <scope>NUCLEOTIDE SEQUENCE [LARGE SCALE GENOMIC DNA]</scope>
    <source>
        <strain evidence="2 3">L-15889</strain>
    </source>
</reference>
<gene>
    <name evidence="2" type="ORF">DAEQUDRAFT_161409</name>
</gene>
<dbReference type="InterPro" id="IPR036431">
    <property type="entry name" value="ARID_dom_sf"/>
</dbReference>
<protein>
    <recommendedName>
        <fullName evidence="1">ARID domain-containing protein</fullName>
    </recommendedName>
</protein>
<dbReference type="InterPro" id="IPR001606">
    <property type="entry name" value="ARID_dom"/>
</dbReference>
<dbReference type="GO" id="GO:0003677">
    <property type="term" value="F:DNA binding"/>
    <property type="evidence" value="ECO:0007669"/>
    <property type="project" value="InterPro"/>
</dbReference>
<sequence>MNDSGVRIRVSREDFARAFSLHRRAEGRPVVERVSLSEGNPIELYSLFAEVMCVEGFLVVSRRRLWKSTQHRAHWPPSLKESMIYIFWISSARSLTQPPVILWPTGRRVLSPISL</sequence>
<evidence type="ECO:0000259" key="1">
    <source>
        <dbReference type="PROSITE" id="PS51011"/>
    </source>
</evidence>
<keyword evidence="3" id="KW-1185">Reference proteome</keyword>
<name>A0A165KKM4_9APHY</name>
<evidence type="ECO:0000313" key="2">
    <source>
        <dbReference type="EMBL" id="KZT63260.1"/>
    </source>
</evidence>
<proteinExistence type="predicted"/>
<evidence type="ECO:0000313" key="3">
    <source>
        <dbReference type="Proteomes" id="UP000076727"/>
    </source>
</evidence>
<organism evidence="2 3">
    <name type="scientific">Daedalea quercina L-15889</name>
    <dbReference type="NCBI Taxonomy" id="1314783"/>
    <lineage>
        <taxon>Eukaryota</taxon>
        <taxon>Fungi</taxon>
        <taxon>Dikarya</taxon>
        <taxon>Basidiomycota</taxon>
        <taxon>Agaricomycotina</taxon>
        <taxon>Agaricomycetes</taxon>
        <taxon>Polyporales</taxon>
        <taxon>Fomitopsis</taxon>
    </lineage>
</organism>
<dbReference type="AlphaFoldDB" id="A0A165KKM4"/>
<dbReference type="PROSITE" id="PS51011">
    <property type="entry name" value="ARID"/>
    <property type="match status" value="1"/>
</dbReference>
<dbReference type="Proteomes" id="UP000076727">
    <property type="component" value="Unassembled WGS sequence"/>
</dbReference>
<accession>A0A165KKM4</accession>
<dbReference type="Gene3D" id="1.10.150.60">
    <property type="entry name" value="ARID DNA-binding domain"/>
    <property type="match status" value="1"/>
</dbReference>
<dbReference type="SUPFAM" id="SSF46774">
    <property type="entry name" value="ARID-like"/>
    <property type="match status" value="1"/>
</dbReference>